<dbReference type="EMBL" id="PEZY01000004">
    <property type="protein sequence ID" value="PIS06485.1"/>
    <property type="molecule type" value="Genomic_DNA"/>
</dbReference>
<dbReference type="AlphaFoldDB" id="A0A2H0W572"/>
<organism evidence="1 2">
    <name type="scientific">Candidatus Buchananbacteria bacterium CG10_big_fil_rev_8_21_14_0_10_33_19</name>
    <dbReference type="NCBI Taxonomy" id="1974525"/>
    <lineage>
        <taxon>Bacteria</taxon>
        <taxon>Candidatus Buchananiibacteriota</taxon>
    </lineage>
</organism>
<evidence type="ECO:0008006" key="3">
    <source>
        <dbReference type="Google" id="ProtNLM"/>
    </source>
</evidence>
<dbReference type="Proteomes" id="UP000229056">
    <property type="component" value="Unassembled WGS sequence"/>
</dbReference>
<name>A0A2H0W572_9BACT</name>
<reference evidence="2" key="1">
    <citation type="submission" date="2017-09" db="EMBL/GenBank/DDBJ databases">
        <title>Depth-based differentiation of microbial function through sediment-hosted aquifers and enrichment of novel symbionts in the deep terrestrial subsurface.</title>
        <authorList>
            <person name="Probst A.J."/>
            <person name="Ladd B."/>
            <person name="Jarett J.K."/>
            <person name="Geller-Mcgrath D.E."/>
            <person name="Sieber C.M.K."/>
            <person name="Emerson J.B."/>
            <person name="Anantharaman K."/>
            <person name="Thomas B.C."/>
            <person name="Malmstrom R."/>
            <person name="Stieglmeier M."/>
            <person name="Klingl A."/>
            <person name="Woyke T."/>
            <person name="Ryan C.M."/>
            <person name="Banfield J.F."/>
        </authorList>
    </citation>
    <scope>NUCLEOTIDE SEQUENCE [LARGE SCALE GENOMIC DNA]</scope>
</reference>
<comment type="caution">
    <text evidence="1">The sequence shown here is derived from an EMBL/GenBank/DDBJ whole genome shotgun (WGS) entry which is preliminary data.</text>
</comment>
<sequence>MNYLRNKINILAIAVIFVFQMIFPHLTYAYVLSSASVRNSMIAIANSPQEVMFDASSSDSNTKLPSATPRIGYKKMMVSMTAYSSTPGQTDDSPFITANGSHVRDGIVAANFLPFGTKVKIPELYGDKVFSVEDRMNARYYYKIDVWMPTYEEAKAFGVKYVEVEIF</sequence>
<evidence type="ECO:0000313" key="2">
    <source>
        <dbReference type="Proteomes" id="UP000229056"/>
    </source>
</evidence>
<gene>
    <name evidence="1" type="ORF">COT80_00930</name>
</gene>
<protein>
    <recommendedName>
        <fullName evidence="3">3D domain-containing protein</fullName>
    </recommendedName>
</protein>
<evidence type="ECO:0000313" key="1">
    <source>
        <dbReference type="EMBL" id="PIS06485.1"/>
    </source>
</evidence>
<proteinExistence type="predicted"/>
<dbReference type="CDD" id="cd22784">
    <property type="entry name" value="DPBB_MltA_YuiC-like"/>
    <property type="match status" value="1"/>
</dbReference>
<accession>A0A2H0W572</accession>